<keyword evidence="1" id="KW-1133">Transmembrane helix</keyword>
<accession>A0A4R0NSQ4</accession>
<keyword evidence="1" id="KW-0812">Transmembrane</keyword>
<proteinExistence type="predicted"/>
<evidence type="ECO:0000313" key="2">
    <source>
        <dbReference type="EMBL" id="TCD03169.1"/>
    </source>
</evidence>
<dbReference type="EMBL" id="SJSL01000001">
    <property type="protein sequence ID" value="TCD03169.1"/>
    <property type="molecule type" value="Genomic_DNA"/>
</dbReference>
<reference evidence="2 3" key="1">
    <citation type="submission" date="2019-02" db="EMBL/GenBank/DDBJ databases">
        <title>Pedobacter sp. RP-1-14 sp. nov., isolated from Arctic soil.</title>
        <authorList>
            <person name="Dahal R.H."/>
        </authorList>
    </citation>
    <scope>NUCLEOTIDE SEQUENCE [LARGE SCALE GENOMIC DNA]</scope>
    <source>
        <strain evidence="2 3">RP-1-14</strain>
    </source>
</reference>
<sequence length="142" mass="15708">MMKTTKEKSYDGPVGFDAVGVVALWCFALVLMLGSCGRGSGLSVAGTYVSHESGEYSISKDTLLILVAGGEHNYQLIRRSGFQRIREGKLQPEEIKVQEFTGQFDPESLVMRLDGEDKQIRFFAGGNSLLLAKREYQKVINP</sequence>
<dbReference type="OrthoDB" id="798527at2"/>
<evidence type="ECO:0000256" key="1">
    <source>
        <dbReference type="SAM" id="Phobius"/>
    </source>
</evidence>
<dbReference type="RefSeq" id="WP_131593517.1">
    <property type="nucleotide sequence ID" value="NZ_SJSL01000001.1"/>
</dbReference>
<protein>
    <submittedName>
        <fullName evidence="2">Uncharacterized protein</fullName>
    </submittedName>
</protein>
<organism evidence="2 3">
    <name type="scientific">Pedobacter psychroterrae</name>
    <dbReference type="NCBI Taxonomy" id="2530453"/>
    <lineage>
        <taxon>Bacteria</taxon>
        <taxon>Pseudomonadati</taxon>
        <taxon>Bacteroidota</taxon>
        <taxon>Sphingobacteriia</taxon>
        <taxon>Sphingobacteriales</taxon>
        <taxon>Sphingobacteriaceae</taxon>
        <taxon>Pedobacter</taxon>
    </lineage>
</organism>
<name>A0A4R0NSQ4_9SPHI</name>
<comment type="caution">
    <text evidence="2">The sequence shown here is derived from an EMBL/GenBank/DDBJ whole genome shotgun (WGS) entry which is preliminary data.</text>
</comment>
<gene>
    <name evidence="2" type="ORF">EZ437_04125</name>
</gene>
<evidence type="ECO:0000313" key="3">
    <source>
        <dbReference type="Proteomes" id="UP000293347"/>
    </source>
</evidence>
<dbReference type="AlphaFoldDB" id="A0A4R0NSQ4"/>
<feature type="transmembrane region" description="Helical" evidence="1">
    <location>
        <begin position="12"/>
        <end position="33"/>
    </location>
</feature>
<dbReference type="Proteomes" id="UP000293347">
    <property type="component" value="Unassembled WGS sequence"/>
</dbReference>
<keyword evidence="3" id="KW-1185">Reference proteome</keyword>
<keyword evidence="1" id="KW-0472">Membrane</keyword>